<dbReference type="Proteomes" id="UP000234935">
    <property type="component" value="Unassembled WGS sequence"/>
</dbReference>
<feature type="region of interest" description="Disordered" evidence="1">
    <location>
        <begin position="62"/>
        <end position="82"/>
    </location>
</feature>
<dbReference type="AlphaFoldDB" id="A0A2N5IXM7"/>
<comment type="caution">
    <text evidence="3">The sequence shown here is derived from an EMBL/GenBank/DDBJ whole genome shotgun (WGS) entry which is preliminary data.</text>
</comment>
<proteinExistence type="predicted"/>
<evidence type="ECO:0000256" key="1">
    <source>
        <dbReference type="SAM" id="MobiDB-lite"/>
    </source>
</evidence>
<name>A0A2N5IXM7_9BIFI</name>
<dbReference type="InterPro" id="IPR007159">
    <property type="entry name" value="SpoVT-AbrB_dom"/>
</dbReference>
<protein>
    <submittedName>
        <fullName evidence="3">Growth regulator</fullName>
    </submittedName>
</protein>
<dbReference type="Gene3D" id="2.10.260.10">
    <property type="match status" value="1"/>
</dbReference>
<keyword evidence="4" id="KW-1185">Reference proteome</keyword>
<evidence type="ECO:0000313" key="3">
    <source>
        <dbReference type="EMBL" id="PLS26711.1"/>
    </source>
</evidence>
<gene>
    <name evidence="3" type="ORF">CGZ88_1196</name>
</gene>
<organism evidence="3 4">
    <name type="scientific">Bifidobacterium anseris</name>
    <dbReference type="NCBI Taxonomy" id="2020963"/>
    <lineage>
        <taxon>Bacteria</taxon>
        <taxon>Bacillati</taxon>
        <taxon>Actinomycetota</taxon>
        <taxon>Actinomycetes</taxon>
        <taxon>Bifidobacteriales</taxon>
        <taxon>Bifidobacteriaceae</taxon>
        <taxon>Bifidobacterium</taxon>
    </lineage>
</organism>
<dbReference type="GO" id="GO:0003677">
    <property type="term" value="F:DNA binding"/>
    <property type="evidence" value="ECO:0007669"/>
    <property type="project" value="InterPro"/>
</dbReference>
<feature type="domain" description="SpoVT-AbrB" evidence="2">
    <location>
        <begin position="6"/>
        <end position="51"/>
    </location>
</feature>
<reference evidence="3 4" key="1">
    <citation type="submission" date="2017-07" db="EMBL/GenBank/DDBJ databases">
        <title>Bifidobacterium novel species.</title>
        <authorList>
            <person name="Lugli G.A."/>
            <person name="Milani C."/>
            <person name="Duranti S."/>
            <person name="Mangifesta M."/>
        </authorList>
    </citation>
    <scope>NUCLEOTIDE SEQUENCE [LARGE SCALE GENOMIC DNA]</scope>
    <source>
        <strain evidence="4">Goo31D</strain>
    </source>
</reference>
<sequence>MVTTLVKWGNGQGVRLSRQVLEEAHLNVGDELDVHVEGGNIVLAPVRKRIISIPDFASMFAGYSGPQPQEDDFGGPVGDEEW</sequence>
<evidence type="ECO:0000259" key="2">
    <source>
        <dbReference type="SMART" id="SM00966"/>
    </source>
</evidence>
<feature type="compositionally biased region" description="Acidic residues" evidence="1">
    <location>
        <begin position="69"/>
        <end position="82"/>
    </location>
</feature>
<accession>A0A2N5IXM7</accession>
<dbReference type="InterPro" id="IPR037914">
    <property type="entry name" value="SpoVT-AbrB_sf"/>
</dbReference>
<dbReference type="SUPFAM" id="SSF89447">
    <property type="entry name" value="AbrB/MazE/MraZ-like"/>
    <property type="match status" value="1"/>
</dbReference>
<evidence type="ECO:0000313" key="4">
    <source>
        <dbReference type="Proteomes" id="UP000234935"/>
    </source>
</evidence>
<dbReference type="SMART" id="SM00966">
    <property type="entry name" value="SpoVT_AbrB"/>
    <property type="match status" value="1"/>
</dbReference>
<dbReference type="EMBL" id="NMYC01000005">
    <property type="protein sequence ID" value="PLS26711.1"/>
    <property type="molecule type" value="Genomic_DNA"/>
</dbReference>
<dbReference type="Pfam" id="PF04014">
    <property type="entry name" value="MazE_antitoxin"/>
    <property type="match status" value="1"/>
</dbReference>